<keyword evidence="2" id="KW-0810">Translation regulation</keyword>
<comment type="similarity">
    <text evidence="1">Belongs to the eIF4E-binding protein family.</text>
</comment>
<evidence type="ECO:0000256" key="1">
    <source>
        <dbReference type="ARBA" id="ARBA00005480"/>
    </source>
</evidence>
<dbReference type="GO" id="GO:0003743">
    <property type="term" value="F:translation initiation factor activity"/>
    <property type="evidence" value="ECO:0007669"/>
    <property type="project" value="UniProtKB-KW"/>
</dbReference>
<feature type="compositionally biased region" description="Basic and acidic residues" evidence="4">
    <location>
        <begin position="84"/>
        <end position="106"/>
    </location>
</feature>
<feature type="compositionally biased region" description="Acidic residues" evidence="4">
    <location>
        <begin position="107"/>
        <end position="116"/>
    </location>
</feature>
<evidence type="ECO:0000313" key="5">
    <source>
        <dbReference type="EMBL" id="AQS22595.1"/>
    </source>
</evidence>
<dbReference type="PANTHER" id="PTHR12669">
    <property type="entry name" value="EUKARYOTIC TRANSLATION INITIATION FACTOR 4E-BINDING PROTEIN"/>
    <property type="match status" value="1"/>
</dbReference>
<proteinExistence type="evidence at transcript level"/>
<evidence type="ECO:0000256" key="3">
    <source>
        <dbReference type="ARBA" id="ARBA00023193"/>
    </source>
</evidence>
<sequence length="116" mass="12704">MSASPMARTATSGQDIPSRRVVITNEEDMPSDYGTTPGGTIFGTTPGGTRIVYERAFLINMRNSPLAKTPPQNLPQIPGVTVDFTKKPEESEKKDKKSENHSTGNKEDDDQFSMDI</sequence>
<feature type="region of interest" description="Disordered" evidence="4">
    <location>
        <begin position="64"/>
        <end position="116"/>
    </location>
</feature>
<evidence type="ECO:0000256" key="4">
    <source>
        <dbReference type="SAM" id="MobiDB-lite"/>
    </source>
</evidence>
<feature type="region of interest" description="Disordered" evidence="4">
    <location>
        <begin position="1"/>
        <end position="46"/>
    </location>
</feature>
<reference evidence="5" key="1">
    <citation type="journal article" date="2017" name="Aquat. Toxicol.">
        <title>Spliced leader-based analyses reveal the effects of polycyclic aromatic hydrocarbons on gene expression in the copepod Pseudodiaptomus poplesia.</title>
        <authorList>
            <person name="Zhuang Y."/>
            <person name="Yang F."/>
            <person name="Xu D."/>
            <person name="Chen H."/>
            <person name="Zhang H."/>
            <person name="Liu G."/>
        </authorList>
    </citation>
    <scope>NUCLEOTIDE SEQUENCE</scope>
</reference>
<keyword evidence="3" id="KW-0652">Protein synthesis inhibitor</keyword>
<feature type="compositionally biased region" description="Polar residues" evidence="4">
    <location>
        <begin position="1"/>
        <end position="15"/>
    </location>
</feature>
<dbReference type="GO" id="GO:0008190">
    <property type="term" value="F:eukaryotic initiation factor 4E binding"/>
    <property type="evidence" value="ECO:0007669"/>
    <property type="project" value="InterPro"/>
</dbReference>
<accession>A0A1S6GL56</accession>
<dbReference type="Pfam" id="PF05456">
    <property type="entry name" value="eIF_4EBP"/>
    <property type="match status" value="1"/>
</dbReference>
<name>A0A1S6GL56_9MAXI</name>
<dbReference type="InterPro" id="IPR008606">
    <property type="entry name" value="EIF4EBP"/>
</dbReference>
<evidence type="ECO:0000256" key="2">
    <source>
        <dbReference type="ARBA" id="ARBA00022845"/>
    </source>
</evidence>
<organism evidence="5">
    <name type="scientific">Pseudodiaptomus poplesia</name>
    <dbReference type="NCBI Taxonomy" id="213370"/>
    <lineage>
        <taxon>Eukaryota</taxon>
        <taxon>Metazoa</taxon>
        <taxon>Ecdysozoa</taxon>
        <taxon>Arthropoda</taxon>
        <taxon>Crustacea</taxon>
        <taxon>Multicrustacea</taxon>
        <taxon>Hexanauplia</taxon>
        <taxon>Copepoda</taxon>
        <taxon>Calanoida</taxon>
        <taxon>Pseudodiaptomidae</taxon>
        <taxon>Pseudodiaptomus</taxon>
    </lineage>
</organism>
<dbReference type="EMBL" id="KY314161">
    <property type="protein sequence ID" value="AQS22595.1"/>
    <property type="molecule type" value="mRNA"/>
</dbReference>
<dbReference type="GO" id="GO:0005737">
    <property type="term" value="C:cytoplasm"/>
    <property type="evidence" value="ECO:0007669"/>
    <property type="project" value="TreeGrafter"/>
</dbReference>
<dbReference type="GO" id="GO:0045947">
    <property type="term" value="P:negative regulation of translational initiation"/>
    <property type="evidence" value="ECO:0007669"/>
    <property type="project" value="InterPro"/>
</dbReference>
<keyword evidence="5" id="KW-0648">Protein biosynthesis</keyword>
<keyword evidence="5" id="KW-0396">Initiation factor</keyword>
<dbReference type="PANTHER" id="PTHR12669:SF12">
    <property type="entry name" value="EUKARYOTIC TRANSLATION INITIATION FACTOR 4E-BINDING PROTEIN"/>
    <property type="match status" value="1"/>
</dbReference>
<protein>
    <submittedName>
        <fullName evidence="5">Eukaryotic translation initiation factor 4e-binding protein 1</fullName>
    </submittedName>
</protein>
<dbReference type="AlphaFoldDB" id="A0A1S6GL56"/>